<evidence type="ECO:0000313" key="4">
    <source>
        <dbReference type="Proteomes" id="UP001218788"/>
    </source>
</evidence>
<keyword evidence="1" id="KW-0812">Transmembrane</keyword>
<evidence type="ECO:0000256" key="1">
    <source>
        <dbReference type="SAM" id="Phobius"/>
    </source>
</evidence>
<feature type="transmembrane region" description="Helical" evidence="1">
    <location>
        <begin position="240"/>
        <end position="272"/>
    </location>
</feature>
<feature type="transmembrane region" description="Helical" evidence="1">
    <location>
        <begin position="405"/>
        <end position="424"/>
    </location>
</feature>
<feature type="transmembrane region" description="Helical" evidence="1">
    <location>
        <begin position="57"/>
        <end position="79"/>
    </location>
</feature>
<gene>
    <name evidence="3" type="ORF">OIK42_17420</name>
</gene>
<dbReference type="Proteomes" id="UP001218788">
    <property type="component" value="Unassembled WGS sequence"/>
</dbReference>
<keyword evidence="1" id="KW-0472">Membrane</keyword>
<dbReference type="PANTHER" id="PTHR34473:SF2">
    <property type="entry name" value="UPF0699 TRANSMEMBRANE PROTEIN YDBT"/>
    <property type="match status" value="1"/>
</dbReference>
<sequence length="512" mass="58437">MHTSSEVSQAENSDWRRVSPWSVIHFLWFQLKHTVSFAIYIVPAYLVGGHKLLDSQWLPLVVLGLGCGLLVVAVLRFLFFQFCITAQGISIRSGVFDRTFTDLPFERIQNIKFDQPIYFRPKDLLIVTLDTAGSSKQEAQFVGVSDEYARHIKTTIMQARANRQQELPQAATPVDANQEGEVLNRRTIGDLVLHGITNNRMWILLGTLAPFYDQISSFIFSQMNRLRPQVEALLGEQAVALWYVGVMTLLIAVLLIILMALFSIAGSILMFYGYTLSKHDNKYVRRSGLLNRQEVSMKQSRVQIARQQQDWLDRILGRVNLFFEQNVTGQQVQNELKATNKLLIPSVTVDEADILTRDVFASQQVRHADFHPIDVRYLWRQCIFWLLPLNAAVSASLIFNLQHIGVLPAVLLMAVSATLTVLHYKRWGISSDEQYVYVRKGTIGIDYWCFPLAKTQQIIIKQNILMRQRKLVTLEFVLASGKVKVPFVPEQVAAPLVQKILHEVEVNKPAWM</sequence>
<reference evidence="3 4" key="1">
    <citation type="submission" date="2022-10" db="EMBL/GenBank/DDBJ databases">
        <title>Alteromonas sp. chi3 Genome sequencing.</title>
        <authorList>
            <person name="Park S."/>
        </authorList>
    </citation>
    <scope>NUCLEOTIDE SEQUENCE [LARGE SCALE GENOMIC DNA]</scope>
    <source>
        <strain evidence="4">chi3</strain>
    </source>
</reference>
<feature type="transmembrane region" description="Helical" evidence="1">
    <location>
        <begin position="382"/>
        <end position="399"/>
    </location>
</feature>
<organism evidence="3 4">
    <name type="scientific">Alteromonas gilva</name>
    <dbReference type="NCBI Taxonomy" id="2987522"/>
    <lineage>
        <taxon>Bacteria</taxon>
        <taxon>Pseudomonadati</taxon>
        <taxon>Pseudomonadota</taxon>
        <taxon>Gammaproteobacteria</taxon>
        <taxon>Alteromonadales</taxon>
        <taxon>Alteromonadaceae</taxon>
        <taxon>Alteromonas/Salinimonas group</taxon>
        <taxon>Alteromonas</taxon>
    </lineage>
</organism>
<name>A0ABT5L809_9ALTE</name>
<dbReference type="Pfam" id="PF03703">
    <property type="entry name" value="bPH_2"/>
    <property type="match status" value="2"/>
</dbReference>
<keyword evidence="1" id="KW-1133">Transmembrane helix</keyword>
<feature type="domain" description="YdbS-like PH" evidence="2">
    <location>
        <begin position="79"/>
        <end position="155"/>
    </location>
</feature>
<comment type="caution">
    <text evidence="3">The sequence shown here is derived from an EMBL/GenBank/DDBJ whole genome shotgun (WGS) entry which is preliminary data.</text>
</comment>
<evidence type="ECO:0000259" key="2">
    <source>
        <dbReference type="Pfam" id="PF03703"/>
    </source>
</evidence>
<evidence type="ECO:0000313" key="3">
    <source>
        <dbReference type="EMBL" id="MDC8832536.1"/>
    </source>
</evidence>
<dbReference type="RefSeq" id="WP_273642362.1">
    <property type="nucleotide sequence ID" value="NZ_JAQQXP010000003.1"/>
</dbReference>
<accession>A0ABT5L809</accession>
<dbReference type="EMBL" id="JAQQXP010000003">
    <property type="protein sequence ID" value="MDC8832536.1"/>
    <property type="molecule type" value="Genomic_DNA"/>
</dbReference>
<protein>
    <submittedName>
        <fullName evidence="3">PH domain-containing protein</fullName>
    </submittedName>
</protein>
<keyword evidence="4" id="KW-1185">Reference proteome</keyword>
<proteinExistence type="predicted"/>
<feature type="domain" description="YdbS-like PH" evidence="2">
    <location>
        <begin position="424"/>
        <end position="494"/>
    </location>
</feature>
<dbReference type="InterPro" id="IPR014529">
    <property type="entry name" value="UCP026631"/>
</dbReference>
<dbReference type="PIRSF" id="PIRSF026631">
    <property type="entry name" value="UCP026631"/>
    <property type="match status" value="1"/>
</dbReference>
<feature type="transmembrane region" description="Helical" evidence="1">
    <location>
        <begin position="21"/>
        <end position="45"/>
    </location>
</feature>
<feature type="transmembrane region" description="Helical" evidence="1">
    <location>
        <begin position="201"/>
        <end position="220"/>
    </location>
</feature>
<dbReference type="InterPro" id="IPR005182">
    <property type="entry name" value="YdbS-like_PH"/>
</dbReference>
<dbReference type="PANTHER" id="PTHR34473">
    <property type="entry name" value="UPF0699 TRANSMEMBRANE PROTEIN YDBS"/>
    <property type="match status" value="1"/>
</dbReference>